<feature type="compositionally biased region" description="Pro residues" evidence="2">
    <location>
        <begin position="192"/>
        <end position="225"/>
    </location>
</feature>
<feature type="compositionally biased region" description="Low complexity" evidence="2">
    <location>
        <begin position="237"/>
        <end position="252"/>
    </location>
</feature>
<evidence type="ECO:0000259" key="3">
    <source>
        <dbReference type="PROSITE" id="PS50003"/>
    </source>
</evidence>
<dbReference type="PANTHER" id="PTHR12345:SF11">
    <property type="entry name" value="FI13065P"/>
    <property type="match status" value="1"/>
</dbReference>
<evidence type="ECO:0000313" key="4">
    <source>
        <dbReference type="EMBL" id="CAE1289017.1"/>
    </source>
</evidence>
<dbReference type="Pfam" id="PF00169">
    <property type="entry name" value="PH"/>
    <property type="match status" value="1"/>
</dbReference>
<accession>A0A812CZI1</accession>
<comment type="caution">
    <text evidence="4">The sequence shown here is derived from an EMBL/GenBank/DDBJ whole genome shotgun (WGS) entry which is preliminary data.</text>
</comment>
<dbReference type="PANTHER" id="PTHR12345">
    <property type="entry name" value="SYNTENIN RELATED"/>
    <property type="match status" value="1"/>
</dbReference>
<dbReference type="GO" id="GO:0005886">
    <property type="term" value="C:plasma membrane"/>
    <property type="evidence" value="ECO:0007669"/>
    <property type="project" value="TreeGrafter"/>
</dbReference>
<feature type="compositionally biased region" description="Polar residues" evidence="2">
    <location>
        <begin position="314"/>
        <end position="335"/>
    </location>
</feature>
<name>A0A812CZI1_ACAPH</name>
<dbReference type="GO" id="GO:0005737">
    <property type="term" value="C:cytoplasm"/>
    <property type="evidence" value="ECO:0007669"/>
    <property type="project" value="TreeGrafter"/>
</dbReference>
<dbReference type="Proteomes" id="UP000597762">
    <property type="component" value="Unassembled WGS sequence"/>
</dbReference>
<evidence type="ECO:0000256" key="1">
    <source>
        <dbReference type="ARBA" id="ARBA00022737"/>
    </source>
</evidence>
<evidence type="ECO:0000256" key="2">
    <source>
        <dbReference type="SAM" id="MobiDB-lite"/>
    </source>
</evidence>
<feature type="compositionally biased region" description="Low complexity" evidence="2">
    <location>
        <begin position="389"/>
        <end position="404"/>
    </location>
</feature>
<keyword evidence="5" id="KW-1185">Reference proteome</keyword>
<feature type="compositionally biased region" description="Polar residues" evidence="2">
    <location>
        <begin position="596"/>
        <end position="606"/>
    </location>
</feature>
<dbReference type="EMBL" id="CAHIKZ030002567">
    <property type="protein sequence ID" value="CAE1289017.1"/>
    <property type="molecule type" value="Genomic_DNA"/>
</dbReference>
<dbReference type="InterPro" id="IPR011993">
    <property type="entry name" value="PH-like_dom_sf"/>
</dbReference>
<protein>
    <recommendedName>
        <fullName evidence="3">PH domain-containing protein</fullName>
    </recommendedName>
</protein>
<feature type="compositionally biased region" description="Low complexity" evidence="2">
    <location>
        <begin position="278"/>
        <end position="289"/>
    </location>
</feature>
<feature type="compositionally biased region" description="Polar residues" evidence="2">
    <location>
        <begin position="175"/>
        <end position="190"/>
    </location>
</feature>
<keyword evidence="1" id="KW-0677">Repeat</keyword>
<dbReference type="InterPro" id="IPR051230">
    <property type="entry name" value="APP-Binding"/>
</dbReference>
<feature type="region of interest" description="Disordered" evidence="2">
    <location>
        <begin position="383"/>
        <end position="404"/>
    </location>
</feature>
<proteinExistence type="predicted"/>
<dbReference type="AlphaFoldDB" id="A0A812CZI1"/>
<feature type="region of interest" description="Disordered" evidence="2">
    <location>
        <begin position="153"/>
        <end position="335"/>
    </location>
</feature>
<feature type="compositionally biased region" description="Basic and acidic residues" evidence="2">
    <location>
        <begin position="607"/>
        <end position="621"/>
    </location>
</feature>
<dbReference type="PROSITE" id="PS50003">
    <property type="entry name" value="PH_DOMAIN"/>
    <property type="match status" value="1"/>
</dbReference>
<organism evidence="4 5">
    <name type="scientific">Acanthosepion pharaonis</name>
    <name type="common">Pharaoh cuttlefish</name>
    <name type="synonym">Sepia pharaonis</name>
    <dbReference type="NCBI Taxonomy" id="158019"/>
    <lineage>
        <taxon>Eukaryota</taxon>
        <taxon>Metazoa</taxon>
        <taxon>Spiralia</taxon>
        <taxon>Lophotrochozoa</taxon>
        <taxon>Mollusca</taxon>
        <taxon>Cephalopoda</taxon>
        <taxon>Coleoidea</taxon>
        <taxon>Decapodiformes</taxon>
        <taxon>Sepiida</taxon>
        <taxon>Sepiina</taxon>
        <taxon>Sepiidae</taxon>
        <taxon>Acanthosepion</taxon>
    </lineage>
</organism>
<reference evidence="4" key="1">
    <citation type="submission" date="2021-01" db="EMBL/GenBank/DDBJ databases">
        <authorList>
            <person name="Li R."/>
            <person name="Bekaert M."/>
        </authorList>
    </citation>
    <scope>NUCLEOTIDE SEQUENCE</scope>
    <source>
        <strain evidence="4">Farmed</strain>
    </source>
</reference>
<dbReference type="SMART" id="SM00233">
    <property type="entry name" value="PH"/>
    <property type="match status" value="1"/>
</dbReference>
<feature type="compositionally biased region" description="Low complexity" evidence="2">
    <location>
        <begin position="622"/>
        <end position="641"/>
    </location>
</feature>
<dbReference type="SUPFAM" id="SSF50729">
    <property type="entry name" value="PH domain-like"/>
    <property type="match status" value="1"/>
</dbReference>
<feature type="domain" description="PH" evidence="3">
    <location>
        <begin position="23"/>
        <end position="135"/>
    </location>
</feature>
<dbReference type="InterPro" id="IPR001849">
    <property type="entry name" value="PH_domain"/>
</dbReference>
<sequence length="949" mass="106773">MGIKKSGNKTNMAAGTRIKVYVSILKMGYLTKVNQGSMSPLNLMVNRTVVRWFIFGVRNRVMPFLETYDNSDNWKKKRPLNSYDLSECKQITYNMGKHINNFSFCLLLPDKVLELKADNRQQMMEWVMALERTLTSLGLIQSKIDEHIYVMDPLPSPKSKEETTPKTTSSPYISEGSSTFSFPGTYSGTSQPPSPPPQLPPPPPQVLPPPPQLPPPLPPQLPPPLRSTEQPNEEDPATASTSNCASTTSPPCQDSTNRSLPPLPLRKKQPSAHTSGYSSHNLNLDLSSHQPTDIPEELKSPIYTQPSKFDVYHNPSQITQSYTPNKESPETKYSNDTSANYWSSLHELSLKRSQRLVDSVSPDGDDTYGYTCDGLTLIPGSENDPNLLSSISSPSPSSSTKGSSRVCDLQKYVIQRTHETSDVNMSILSQQKGDLCKNELSDENIQAVSSVVTSSSSSSISDSSEFIPSYPPPFKDDFIPSGPPDELDSLPLLPACLKRVSSNEKLEIDSLPELPGFINQPELPIEPVPPLSSPSSLYATPHLSRSSGIRLSVSSSDIARPLVEEDYKAPYLILSKSMTINNALSKQPQNKDESNLQEASEVNSNHFVDENSRTKEEEKKPTSSNHSNQQQSHQRQTQQQKQQHEDEIDETPPLPPPRIPMRTDRPPIVPPRPHSFSAYRRNEHPKPDFDSIFRQSSDQAVTNGSCELRRSQVEQLMEEMQKTKGLNICLSRNEMYNIAFVEHGKKIWIAGWNQKECPNLYHNLHIGDELVSLNKVTVDSVSWLKSLIKKSNQFELQLKRVPKAQVYMIKRSVEGESLGIQKDPKTGEVLYVDPHGLAGRQGMQSNPGNKSKDKYTHWTFTEINSRPVSLFAENSQIDHRLNSVGRDLSFMVQPSDFVKHLRKQLKKMHFSQISESNMFIYTHFLPRCHLNLFWSKFIDFFCSFSLSPF</sequence>
<gene>
    <name evidence="4" type="ORF">SPHA_47436</name>
</gene>
<dbReference type="OrthoDB" id="6126662at2759"/>
<feature type="region of interest" description="Disordered" evidence="2">
    <location>
        <begin position="585"/>
        <end position="686"/>
    </location>
</feature>
<evidence type="ECO:0000313" key="5">
    <source>
        <dbReference type="Proteomes" id="UP000597762"/>
    </source>
</evidence>
<dbReference type="Gene3D" id="2.30.29.30">
    <property type="entry name" value="Pleckstrin-homology domain (PH domain)/Phosphotyrosine-binding domain (PTB)"/>
    <property type="match status" value="1"/>
</dbReference>